<comment type="caution">
    <text evidence="2">The sequence shown here is derived from an EMBL/GenBank/DDBJ whole genome shotgun (WGS) entry which is preliminary data.</text>
</comment>
<accession>A0A3E3EA39</accession>
<evidence type="ECO:0000313" key="3">
    <source>
        <dbReference type="Proteomes" id="UP000261032"/>
    </source>
</evidence>
<proteinExistence type="predicted"/>
<organism evidence="2 3">
    <name type="scientific">Thomasclavelia ramosa</name>
    <dbReference type="NCBI Taxonomy" id="1547"/>
    <lineage>
        <taxon>Bacteria</taxon>
        <taxon>Bacillati</taxon>
        <taxon>Bacillota</taxon>
        <taxon>Erysipelotrichia</taxon>
        <taxon>Erysipelotrichales</taxon>
        <taxon>Coprobacillaceae</taxon>
        <taxon>Thomasclavelia</taxon>
    </lineage>
</organism>
<reference evidence="2 3" key="1">
    <citation type="submission" date="2018-08" db="EMBL/GenBank/DDBJ databases">
        <title>A genome reference for cultivated species of the human gut microbiota.</title>
        <authorList>
            <person name="Zou Y."/>
            <person name="Xue W."/>
            <person name="Luo G."/>
        </authorList>
    </citation>
    <scope>NUCLEOTIDE SEQUENCE [LARGE SCALE GENOMIC DNA]</scope>
    <source>
        <strain evidence="2 3">OM06-4</strain>
    </source>
</reference>
<gene>
    <name evidence="2" type="ORF">DXB93_14270</name>
</gene>
<dbReference type="EMBL" id="QUSL01000027">
    <property type="protein sequence ID" value="RGD81483.1"/>
    <property type="molecule type" value="Genomic_DNA"/>
</dbReference>
<evidence type="ECO:0000313" key="2">
    <source>
        <dbReference type="EMBL" id="RGD81483.1"/>
    </source>
</evidence>
<feature type="compositionally biased region" description="Basic and acidic residues" evidence="1">
    <location>
        <begin position="171"/>
        <end position="190"/>
    </location>
</feature>
<name>A0A3E3EA39_9FIRM</name>
<protein>
    <submittedName>
        <fullName evidence="2">Uncharacterized protein</fullName>
    </submittedName>
</protein>
<dbReference type="Proteomes" id="UP000261032">
    <property type="component" value="Unassembled WGS sequence"/>
</dbReference>
<sequence>MGTAFFVFLQNFRTKGYFIMEKSKNDVKKYAINFSEKQISKPRKHTAGKIDITTGKPLMMCKLYIPSKEYRPADIDLGTDSNGIDRNERKGYINIPYHSVYKDKNKEGRLFVYFDAERPLKINFAGEKTGRTVNYKPEYDSPEPLQLTAEEFVHLYDGAKRTKNRNVSQDRTAEKSKQHAKDSKKTSQER</sequence>
<dbReference type="AlphaFoldDB" id="A0A3E3EA39"/>
<evidence type="ECO:0000256" key="1">
    <source>
        <dbReference type="SAM" id="MobiDB-lite"/>
    </source>
</evidence>
<feature type="region of interest" description="Disordered" evidence="1">
    <location>
        <begin position="159"/>
        <end position="190"/>
    </location>
</feature>